<keyword evidence="3" id="KW-1185">Reference proteome</keyword>
<name>A0A803PS55_CANSA</name>
<protein>
    <submittedName>
        <fullName evidence="2">Uncharacterized protein</fullName>
    </submittedName>
</protein>
<proteinExistence type="predicted"/>
<evidence type="ECO:0000313" key="2">
    <source>
        <dbReference type="EnsemblPlants" id="cds.evm.model.05.849"/>
    </source>
</evidence>
<accession>A0A803PS55</accession>
<feature type="region of interest" description="Disordered" evidence="1">
    <location>
        <begin position="1"/>
        <end position="34"/>
    </location>
</feature>
<feature type="compositionally biased region" description="Basic and acidic residues" evidence="1">
    <location>
        <begin position="15"/>
        <end position="24"/>
    </location>
</feature>
<dbReference type="EnsemblPlants" id="evm.model.05.849">
    <property type="protein sequence ID" value="cds.evm.model.05.849"/>
    <property type="gene ID" value="evm.TU.05.849"/>
</dbReference>
<organism evidence="2 3">
    <name type="scientific">Cannabis sativa</name>
    <name type="common">Hemp</name>
    <name type="synonym">Marijuana</name>
    <dbReference type="NCBI Taxonomy" id="3483"/>
    <lineage>
        <taxon>Eukaryota</taxon>
        <taxon>Viridiplantae</taxon>
        <taxon>Streptophyta</taxon>
        <taxon>Embryophyta</taxon>
        <taxon>Tracheophyta</taxon>
        <taxon>Spermatophyta</taxon>
        <taxon>Magnoliopsida</taxon>
        <taxon>eudicotyledons</taxon>
        <taxon>Gunneridae</taxon>
        <taxon>Pentapetalae</taxon>
        <taxon>rosids</taxon>
        <taxon>fabids</taxon>
        <taxon>Rosales</taxon>
        <taxon>Cannabaceae</taxon>
        <taxon>Cannabis</taxon>
    </lineage>
</organism>
<dbReference type="EMBL" id="UZAU01000466">
    <property type="status" value="NOT_ANNOTATED_CDS"/>
    <property type="molecule type" value="Genomic_DNA"/>
</dbReference>
<sequence>MKAKFAALAVKRRKEQKEQKEKPPAESSASNPGRFFGEVFKDSGVILRLPTKAKLIKEGGEVVVDQKTKAQNLSLLLKHPKQIIDVPAATTKLTPTLGSAMGAFAADLMYQFRSTLAEDVLLAHRATDAVARMTLELETIQMEDNATISQREQSLRSAILLKRSKTQPK</sequence>
<evidence type="ECO:0000256" key="1">
    <source>
        <dbReference type="SAM" id="MobiDB-lite"/>
    </source>
</evidence>
<evidence type="ECO:0000313" key="3">
    <source>
        <dbReference type="Proteomes" id="UP000596661"/>
    </source>
</evidence>
<dbReference type="Proteomes" id="UP000596661">
    <property type="component" value="Chromosome 5"/>
</dbReference>
<dbReference type="Gramene" id="evm.model.05.849">
    <property type="protein sequence ID" value="cds.evm.model.05.849"/>
    <property type="gene ID" value="evm.TU.05.849"/>
</dbReference>
<dbReference type="AlphaFoldDB" id="A0A803PS55"/>
<reference evidence="2" key="1">
    <citation type="submission" date="2018-11" db="EMBL/GenBank/DDBJ databases">
        <authorList>
            <person name="Grassa J C."/>
        </authorList>
    </citation>
    <scope>NUCLEOTIDE SEQUENCE [LARGE SCALE GENOMIC DNA]</scope>
</reference>
<reference evidence="2" key="2">
    <citation type="submission" date="2021-03" db="UniProtKB">
        <authorList>
            <consortium name="EnsemblPlants"/>
        </authorList>
    </citation>
    <scope>IDENTIFICATION</scope>
</reference>